<feature type="compositionally biased region" description="Polar residues" evidence="4">
    <location>
        <begin position="166"/>
        <end position="185"/>
    </location>
</feature>
<gene>
    <name evidence="5" type="ORF">NCTC12278_01010</name>
</gene>
<feature type="compositionally biased region" description="Low complexity" evidence="4">
    <location>
        <begin position="186"/>
        <end position="221"/>
    </location>
</feature>
<reference evidence="5 6" key="1">
    <citation type="submission" date="2018-06" db="EMBL/GenBank/DDBJ databases">
        <authorList>
            <consortium name="Pathogen Informatics"/>
            <person name="Doyle S."/>
        </authorList>
    </citation>
    <scope>NUCLEOTIDE SEQUENCE [LARGE SCALE GENOMIC DNA]</scope>
    <source>
        <strain evidence="5 6">NCTC12278</strain>
    </source>
</reference>
<evidence type="ECO:0000256" key="2">
    <source>
        <dbReference type="ARBA" id="ARBA00022525"/>
    </source>
</evidence>
<keyword evidence="6" id="KW-1185">Reference proteome</keyword>
<feature type="compositionally biased region" description="Polar residues" evidence="4">
    <location>
        <begin position="226"/>
        <end position="253"/>
    </location>
</feature>
<sequence>MKSKLMSFFQGKSRERLLMLPTIVLIFLSLWIYLANQSGNTPSNKITRSLPYLSRKNSSLVEAQKAVETLKTSYNSENLTKAQKLVNKVTDTNKQKELQQQIDEVKIAKVIEIKNKEAEAAVKSLENQQNLDNLTKAQAAVDKISVQKDKEKFQLRINAIKAEVVSDTSDTAADTGQQSSSDNQENSGSASNNASTDTSNDSPSQENTSSQQQTDSASDNTKQSEAETNAQDNASASGTSAKNQDASSNSASE</sequence>
<dbReference type="STRING" id="1123303.GCA_000372425_00538"/>
<dbReference type="SUPFAM" id="SSF158366">
    <property type="entry name" value="Efb C-domain-like"/>
    <property type="match status" value="1"/>
</dbReference>
<keyword evidence="3" id="KW-0732">Signal</keyword>
<accession>A0A2X3XZ55</accession>
<name>A0A2X3XZ55_9STRE</name>
<dbReference type="Proteomes" id="UP000249495">
    <property type="component" value="Chromosome 1"/>
</dbReference>
<dbReference type="Gene3D" id="1.10.10.1270">
    <property type="entry name" value="Sbi, C3 binding domain IV"/>
    <property type="match status" value="2"/>
</dbReference>
<comment type="subcellular location">
    <subcellularLocation>
        <location evidence="1">Secreted</location>
    </subcellularLocation>
</comment>
<evidence type="ECO:0000313" key="5">
    <source>
        <dbReference type="EMBL" id="SQF40441.1"/>
    </source>
</evidence>
<evidence type="ECO:0000256" key="3">
    <source>
        <dbReference type="ARBA" id="ARBA00022729"/>
    </source>
</evidence>
<dbReference type="KEGG" id="sfer:NCTC12278_01010"/>
<feature type="region of interest" description="Disordered" evidence="4">
    <location>
        <begin position="166"/>
        <end position="253"/>
    </location>
</feature>
<dbReference type="InterPro" id="IPR036233">
    <property type="entry name" value="Efb_C_sf"/>
</dbReference>
<proteinExistence type="predicted"/>
<evidence type="ECO:0000313" key="6">
    <source>
        <dbReference type="Proteomes" id="UP000249495"/>
    </source>
</evidence>
<dbReference type="GO" id="GO:0005576">
    <property type="term" value="C:extracellular region"/>
    <property type="evidence" value="ECO:0007669"/>
    <property type="project" value="UniProtKB-SubCell"/>
</dbReference>
<dbReference type="AlphaFoldDB" id="A0A2X3XZ55"/>
<dbReference type="EMBL" id="LS483343">
    <property type="protein sequence ID" value="SQF40441.1"/>
    <property type="molecule type" value="Genomic_DNA"/>
</dbReference>
<evidence type="ECO:0000256" key="4">
    <source>
        <dbReference type="SAM" id="MobiDB-lite"/>
    </source>
</evidence>
<evidence type="ECO:0000256" key="1">
    <source>
        <dbReference type="ARBA" id="ARBA00004613"/>
    </source>
</evidence>
<dbReference type="RefSeq" id="WP_018029867.1">
    <property type="nucleotide sequence ID" value="NZ_LS483343.1"/>
</dbReference>
<organism evidence="5 6">
    <name type="scientific">Streptococcus ferus</name>
    <dbReference type="NCBI Taxonomy" id="1345"/>
    <lineage>
        <taxon>Bacteria</taxon>
        <taxon>Bacillati</taxon>
        <taxon>Bacillota</taxon>
        <taxon>Bacilli</taxon>
        <taxon>Lactobacillales</taxon>
        <taxon>Streptococcaceae</taxon>
        <taxon>Streptococcus</taxon>
    </lineage>
</organism>
<dbReference type="InterPro" id="IPR041909">
    <property type="entry name" value="Sbi_C3_db_domIV"/>
</dbReference>
<protein>
    <submittedName>
        <fullName evidence="5">Signal peptide containing protein</fullName>
    </submittedName>
</protein>
<keyword evidence="2" id="KW-0964">Secreted</keyword>